<evidence type="ECO:0000313" key="1">
    <source>
        <dbReference type="EMBL" id="CAK7354760.1"/>
    </source>
</evidence>
<name>A0AAV1SQI3_9ROSI</name>
<gene>
    <name evidence="1" type="ORF">DCAF_LOCUS25325</name>
</gene>
<dbReference type="Gene3D" id="3.80.10.10">
    <property type="entry name" value="Ribonuclease Inhibitor"/>
    <property type="match status" value="1"/>
</dbReference>
<dbReference type="SUPFAM" id="SSF52047">
    <property type="entry name" value="RNI-like"/>
    <property type="match status" value="1"/>
</dbReference>
<dbReference type="InterPro" id="IPR032675">
    <property type="entry name" value="LRR_dom_sf"/>
</dbReference>
<dbReference type="Proteomes" id="UP001314170">
    <property type="component" value="Unassembled WGS sequence"/>
</dbReference>
<dbReference type="EMBL" id="CAWUPB010001195">
    <property type="protein sequence ID" value="CAK7354760.1"/>
    <property type="molecule type" value="Genomic_DNA"/>
</dbReference>
<protein>
    <submittedName>
        <fullName evidence="1">Uncharacterized protein</fullName>
    </submittedName>
</protein>
<dbReference type="AlphaFoldDB" id="A0AAV1SQI3"/>
<proteinExistence type="predicted"/>
<sequence>MINAAVKNEAVYISDELEFTTAFADSLEDSDPMIAMDSSRLKKFSCSIKNGRARHRIASNIEAIKSRDISISEDASEAGMSGGALLLEENDLVGIEKPKNEVIEKFLASKSAHEVVSVVGESISGVLATKEKSRIDEWKMVHRSLGVGLEDNDRLKNAGKILSLTEGFLKEKEGLTLEEVAEDYLNELIKQVLYSVSRSLSFILSSGHLSMLNILDLEGASLREFPQVVTLVLSKYPSLRNPKVNSIPSFINKLQNLETLDRKHAHVTALPVEIMMLQKLRHLLVYHYEIESGDQTRTKYGFKVPARNRMITVLTKVLLLRGKSEKYFL</sequence>
<comment type="caution">
    <text evidence="1">The sequence shown here is derived from an EMBL/GenBank/DDBJ whole genome shotgun (WGS) entry which is preliminary data.</text>
</comment>
<reference evidence="1 2" key="1">
    <citation type="submission" date="2024-01" db="EMBL/GenBank/DDBJ databases">
        <authorList>
            <person name="Waweru B."/>
        </authorList>
    </citation>
    <scope>NUCLEOTIDE SEQUENCE [LARGE SCALE GENOMIC DNA]</scope>
</reference>
<keyword evidence="2" id="KW-1185">Reference proteome</keyword>
<evidence type="ECO:0000313" key="2">
    <source>
        <dbReference type="Proteomes" id="UP001314170"/>
    </source>
</evidence>
<accession>A0AAV1SQI3</accession>
<organism evidence="1 2">
    <name type="scientific">Dovyalis caffra</name>
    <dbReference type="NCBI Taxonomy" id="77055"/>
    <lineage>
        <taxon>Eukaryota</taxon>
        <taxon>Viridiplantae</taxon>
        <taxon>Streptophyta</taxon>
        <taxon>Embryophyta</taxon>
        <taxon>Tracheophyta</taxon>
        <taxon>Spermatophyta</taxon>
        <taxon>Magnoliopsida</taxon>
        <taxon>eudicotyledons</taxon>
        <taxon>Gunneridae</taxon>
        <taxon>Pentapetalae</taxon>
        <taxon>rosids</taxon>
        <taxon>fabids</taxon>
        <taxon>Malpighiales</taxon>
        <taxon>Salicaceae</taxon>
        <taxon>Flacourtieae</taxon>
        <taxon>Dovyalis</taxon>
    </lineage>
</organism>